<dbReference type="InterPro" id="IPR004182">
    <property type="entry name" value="GRAM"/>
</dbReference>
<dbReference type="InterPro" id="IPR044511">
    <property type="entry name" value="At1g03370/At5g50170-like"/>
</dbReference>
<gene>
    <name evidence="9" type="ORF">AXF42_Ash014716</name>
</gene>
<dbReference type="Pfam" id="PF02893">
    <property type="entry name" value="GRAM"/>
    <property type="match status" value="1"/>
</dbReference>
<evidence type="ECO:0000256" key="1">
    <source>
        <dbReference type="ARBA" id="ARBA00004167"/>
    </source>
</evidence>
<dbReference type="InterPro" id="IPR035892">
    <property type="entry name" value="C2_domain_sf"/>
</dbReference>
<dbReference type="STRING" id="1088818.A0A2H9ZW34"/>
<feature type="domain" description="VASt" evidence="8">
    <location>
        <begin position="846"/>
        <end position="1016"/>
    </location>
</feature>
<dbReference type="Gene3D" id="2.30.29.30">
    <property type="entry name" value="Pleckstrin-homology domain (PH domain)/Phosphotyrosine-binding domain (PTB)"/>
    <property type="match status" value="1"/>
</dbReference>
<name>A0A2H9ZW34_9ASPA</name>
<accession>A0A2H9ZW34</accession>
<feature type="transmembrane region" description="Helical" evidence="6">
    <location>
        <begin position="445"/>
        <end position="471"/>
    </location>
</feature>
<evidence type="ECO:0000256" key="3">
    <source>
        <dbReference type="ARBA" id="ARBA00022989"/>
    </source>
</evidence>
<dbReference type="GO" id="GO:0016020">
    <property type="term" value="C:membrane"/>
    <property type="evidence" value="ECO:0007669"/>
    <property type="project" value="UniProtKB-SubCell"/>
</dbReference>
<dbReference type="PANTHER" id="PTHR46296">
    <property type="entry name" value="BNAA05G37250D PROTEIN"/>
    <property type="match status" value="1"/>
</dbReference>
<evidence type="ECO:0000256" key="5">
    <source>
        <dbReference type="SAM" id="MobiDB-lite"/>
    </source>
</evidence>
<dbReference type="SUPFAM" id="SSF49562">
    <property type="entry name" value="C2 domain (Calcium/lipid-binding domain, CaLB)"/>
    <property type="match status" value="2"/>
</dbReference>
<keyword evidence="4 6" id="KW-0472">Membrane</keyword>
<feature type="domain" description="C2" evidence="7">
    <location>
        <begin position="521"/>
        <end position="634"/>
    </location>
</feature>
<dbReference type="Pfam" id="PF00168">
    <property type="entry name" value="C2"/>
    <property type="match status" value="2"/>
</dbReference>
<reference evidence="9 10" key="1">
    <citation type="journal article" date="2017" name="Nature">
        <title>The Apostasia genome and the evolution of orchids.</title>
        <authorList>
            <person name="Zhang G.Q."/>
            <person name="Liu K.W."/>
            <person name="Li Z."/>
            <person name="Lohaus R."/>
            <person name="Hsiao Y.Y."/>
            <person name="Niu S.C."/>
            <person name="Wang J.Y."/>
            <person name="Lin Y.C."/>
            <person name="Xu Q."/>
            <person name="Chen L.J."/>
            <person name="Yoshida K."/>
            <person name="Fujiwara S."/>
            <person name="Wang Z.W."/>
            <person name="Zhang Y.Q."/>
            <person name="Mitsuda N."/>
            <person name="Wang M."/>
            <person name="Liu G.H."/>
            <person name="Pecoraro L."/>
            <person name="Huang H.X."/>
            <person name="Xiao X.J."/>
            <person name="Lin M."/>
            <person name="Wu X.Y."/>
            <person name="Wu W.L."/>
            <person name="Chen Y.Y."/>
            <person name="Chang S.B."/>
            <person name="Sakamoto S."/>
            <person name="Ohme-Takagi M."/>
            <person name="Yagi M."/>
            <person name="Zeng S.J."/>
            <person name="Shen C.Y."/>
            <person name="Yeh C.M."/>
            <person name="Luo Y.B."/>
            <person name="Tsai W.C."/>
            <person name="Van de Peer Y."/>
            <person name="Liu Z.J."/>
        </authorList>
    </citation>
    <scope>NUCLEOTIDE SEQUENCE [LARGE SCALE GENOMIC DNA]</scope>
    <source>
        <strain evidence="10">cv. Shenzhen</strain>
        <tissue evidence="9">Stem</tissue>
    </source>
</reference>
<keyword evidence="3 6" id="KW-1133">Transmembrane helix</keyword>
<dbReference type="PROSITE" id="PS50004">
    <property type="entry name" value="C2"/>
    <property type="match status" value="2"/>
</dbReference>
<dbReference type="Gene3D" id="2.60.40.150">
    <property type="entry name" value="C2 domain"/>
    <property type="match status" value="2"/>
</dbReference>
<dbReference type="Pfam" id="PF16016">
    <property type="entry name" value="VASt"/>
    <property type="match status" value="2"/>
</dbReference>
<dbReference type="EMBL" id="KZ453122">
    <property type="protein sequence ID" value="PKA47520.1"/>
    <property type="molecule type" value="Genomic_DNA"/>
</dbReference>
<dbReference type="OrthoDB" id="67700at2759"/>
<evidence type="ECO:0000256" key="2">
    <source>
        <dbReference type="ARBA" id="ARBA00022692"/>
    </source>
</evidence>
<evidence type="ECO:0000313" key="10">
    <source>
        <dbReference type="Proteomes" id="UP000236161"/>
    </source>
</evidence>
<dbReference type="PANTHER" id="PTHR46296:SF8">
    <property type="entry name" value="OS06G0297800 PROTEIN"/>
    <property type="match status" value="1"/>
</dbReference>
<feature type="domain" description="VASt" evidence="8">
    <location>
        <begin position="249"/>
        <end position="421"/>
    </location>
</feature>
<evidence type="ECO:0000256" key="4">
    <source>
        <dbReference type="ARBA" id="ARBA00023136"/>
    </source>
</evidence>
<feature type="region of interest" description="Disordered" evidence="5">
    <location>
        <begin position="106"/>
        <end position="134"/>
    </location>
</feature>
<organism evidence="9 10">
    <name type="scientific">Apostasia shenzhenica</name>
    <dbReference type="NCBI Taxonomy" id="1088818"/>
    <lineage>
        <taxon>Eukaryota</taxon>
        <taxon>Viridiplantae</taxon>
        <taxon>Streptophyta</taxon>
        <taxon>Embryophyta</taxon>
        <taxon>Tracheophyta</taxon>
        <taxon>Spermatophyta</taxon>
        <taxon>Magnoliopsida</taxon>
        <taxon>Liliopsida</taxon>
        <taxon>Asparagales</taxon>
        <taxon>Orchidaceae</taxon>
        <taxon>Apostasioideae</taxon>
        <taxon>Apostasia</taxon>
    </lineage>
</organism>
<dbReference type="Proteomes" id="UP000236161">
    <property type="component" value="Unassembled WGS sequence"/>
</dbReference>
<evidence type="ECO:0000256" key="6">
    <source>
        <dbReference type="SAM" id="Phobius"/>
    </source>
</evidence>
<evidence type="ECO:0000259" key="7">
    <source>
        <dbReference type="PROSITE" id="PS50004"/>
    </source>
</evidence>
<feature type="domain" description="C2" evidence="7">
    <location>
        <begin position="1"/>
        <end position="101"/>
    </location>
</feature>
<keyword evidence="10" id="KW-1185">Reference proteome</keyword>
<sequence length="1019" mass="115423">MRLFVKVVEGRDLPTLDNNGPCDSYVKVRLGKQRAKTKAVKKSPNPFWDEEFDFRVSNLNEELKVSVLSDEKRIGHVKVAWSVVFDSENLSLGTVWYQLKSKRRKPKNRKKSIPDDISINQQNSPKDLTSSSDRSFELSREQISSFSSKVESCADSITSGAGEFESIIKDKANAALFVEGIRQVVHGRKVKDSLHSTEDRCSLESQDNIMRLELSEAPDDRLDMDVTFDELLKTMQCKDQGCEMPETLSGGVLIDQFYVISPCNLNSLLFSPGSEFALSISELQGTTDLKIEAWKEDSGGLNLKRVLFYTKAASKLFKALKAKEEQIYLKADGRHYAVLASVSVPDVPFGSYFRTEILYCITPGLELESDEQSSHLIVSWRINFLQSTMVKGMIENGARQGLNESFGLFADVLSKNVKPLEIESGSNKEQVLASMKHEPEPLWKIFYHFYGNFTVFIFIFVTLYMLLHILLASPSMIHGLEFVGLDLPDSIGEILVCLVIFVQGQSIISKTRRFFHALKLRGGNQGITSQRDGWLLTVALVEGSSLAALGSSGLSDPYVMFTCNGQKRTSSIKFQTVNPLWNELLEFDAMCDPPSRMDVVVYDFNGPFDEAVSLGHAEVNFLKSNLSELSDVWVPLDGKLAQACQSKLHLRVFLNTSNVNEVAMEYLSKMAKKVGKKMNIRSPQTNSSFQKLFCLPPEEFLVDDFACQLKRKMPLRGRLFLSQRIVGFYSNIFGNKTKFFFLWEDIDDIIVIPPSLASVGSSSLMIILHKGRGMDAQHGAKAMDQKGRLKFHFQSFVSFNAANRTIMVLWKTRSFNQEQRGQRDEIKVESLQLQENESLRNTEEVKMSEVFSSSLSVSANLLMEAFEGGLLEHKIMEKIGRLDYTVTPWEENKSKVHQRQVKYRFDKSKFRYEGEVTIVQKKFLLPDGNGWVIEEVVRLRGVLLSDCFNVNVFLKLHLKYQIESASSKPSACNVQVSLGIAWLKSTKHQKRITKSVMSNSDLQIKEMFRQTEKELLQDK</sequence>
<comment type="subcellular location">
    <subcellularLocation>
        <location evidence="1">Membrane</location>
        <topology evidence="1">Single-pass membrane protein</topology>
    </subcellularLocation>
</comment>
<evidence type="ECO:0000259" key="8">
    <source>
        <dbReference type="PROSITE" id="PS51778"/>
    </source>
</evidence>
<dbReference type="InterPro" id="IPR011993">
    <property type="entry name" value="PH-like_dom_sf"/>
</dbReference>
<keyword evidence="2 6" id="KW-0812">Transmembrane</keyword>
<proteinExistence type="predicted"/>
<feature type="compositionally biased region" description="Polar residues" evidence="5">
    <location>
        <begin position="118"/>
        <end position="133"/>
    </location>
</feature>
<dbReference type="InterPro" id="IPR031968">
    <property type="entry name" value="VASt"/>
</dbReference>
<evidence type="ECO:0000313" key="9">
    <source>
        <dbReference type="EMBL" id="PKA47520.1"/>
    </source>
</evidence>
<dbReference type="InterPro" id="IPR000008">
    <property type="entry name" value="C2_dom"/>
</dbReference>
<dbReference type="SMART" id="SM00239">
    <property type="entry name" value="C2"/>
    <property type="match status" value="2"/>
</dbReference>
<dbReference type="CDD" id="cd00030">
    <property type="entry name" value="C2"/>
    <property type="match status" value="2"/>
</dbReference>
<dbReference type="PROSITE" id="PS51778">
    <property type="entry name" value="VAST"/>
    <property type="match status" value="2"/>
</dbReference>
<dbReference type="AlphaFoldDB" id="A0A2H9ZW34"/>
<protein>
    <submittedName>
        <fullName evidence="9">C2 and GRAM domain-containing protein</fullName>
    </submittedName>
</protein>
<dbReference type="SMART" id="SM00568">
    <property type="entry name" value="GRAM"/>
    <property type="match status" value="1"/>
</dbReference>